<dbReference type="Proteomes" id="UP000228552">
    <property type="component" value="Chromosome"/>
</dbReference>
<name>A0AAD0ANJ2_9FUSO</name>
<dbReference type="RefSeq" id="WP_099988259.1">
    <property type="nucleotide sequence ID" value="NZ_CP024700.1"/>
</dbReference>
<proteinExistence type="predicted"/>
<evidence type="ECO:0000313" key="2">
    <source>
        <dbReference type="Proteomes" id="UP000228552"/>
    </source>
</evidence>
<reference evidence="1 2" key="1">
    <citation type="submission" date="2017-11" db="EMBL/GenBank/DDBJ databases">
        <title>Genome sequencing of Fusobacterium periodonticum KCOM 1263.</title>
        <authorList>
            <person name="Kook J.-K."/>
            <person name="Park S.-N."/>
            <person name="Lim Y.K."/>
        </authorList>
    </citation>
    <scope>NUCLEOTIDE SEQUENCE [LARGE SCALE GENOMIC DNA]</scope>
    <source>
        <strain evidence="1 2">KCOM 1263</strain>
    </source>
</reference>
<evidence type="ECO:0000313" key="1">
    <source>
        <dbReference type="EMBL" id="ATV62456.1"/>
    </source>
</evidence>
<keyword evidence="2" id="KW-1185">Reference proteome</keyword>
<organism evidence="1 2">
    <name type="scientific">Fusobacterium pseudoperiodonticum</name>
    <dbReference type="NCBI Taxonomy" id="2663009"/>
    <lineage>
        <taxon>Bacteria</taxon>
        <taxon>Fusobacteriati</taxon>
        <taxon>Fusobacteriota</taxon>
        <taxon>Fusobacteriia</taxon>
        <taxon>Fusobacteriales</taxon>
        <taxon>Fusobacteriaceae</taxon>
        <taxon>Fusobacterium</taxon>
    </lineage>
</organism>
<accession>A0AAD0ANJ2</accession>
<gene>
    <name evidence="1" type="ORF">CTM74_11800</name>
</gene>
<sequence length="117" mass="14057">MNEEKNLKDEIIKEIVEMTESFTKNTMEEIIIDEFFKIAEDYVNNKPYNLENNLTMIGFAVETNRICDAIQDEKLKNKLEEKCQMIWDKWYQKIHNTIDEFDTVKAIKKKIEEKSKN</sequence>
<dbReference type="AlphaFoldDB" id="A0AAD0ANJ2"/>
<protein>
    <submittedName>
        <fullName evidence="1">Uncharacterized protein</fullName>
    </submittedName>
</protein>
<dbReference type="EMBL" id="CP024700">
    <property type="protein sequence ID" value="ATV62456.1"/>
    <property type="molecule type" value="Genomic_DNA"/>
</dbReference>